<keyword evidence="2" id="KW-1185">Reference proteome</keyword>
<protein>
    <submittedName>
        <fullName evidence="1">Uncharacterized protein</fullName>
    </submittedName>
</protein>
<sequence>MQEILEKIQQRTGIDLVNMLAEELSGSELNSLLLEVFDRKAGQLKPSQLLQQYRINRFVQPVAVDVMQLRAKELDTLRWLKQRGFVPLELSPVSLLGTCAAVAPVSQKKIISATRGTEVLSDATNAIALHIADQKKQKRDGGLMKYCTAHRHVRTPPVKVKGHSPHFTVACLVSAGIDTGNLAFEINAIREHFLALQTVLMQVFEMEVKYFKLQPRAGYKQGDQLAGKIFEDINNTFPVVIDTTVMPNDYYQGIQYKAVINIHDEEIEIADGGFVDWTQQLLENKKERCFISGLGIDYLSQIM</sequence>
<reference evidence="1 2" key="1">
    <citation type="submission" date="2018-03" db="EMBL/GenBank/DDBJ databases">
        <title>Genomic Encyclopedia of Archaeal and Bacterial Type Strains, Phase II (KMG-II): from individual species to whole genera.</title>
        <authorList>
            <person name="Goeker M."/>
        </authorList>
    </citation>
    <scope>NUCLEOTIDE SEQUENCE [LARGE SCALE GENOMIC DNA]</scope>
    <source>
        <strain evidence="1 2">DSM 18107</strain>
    </source>
</reference>
<organism evidence="1 2">
    <name type="scientific">Chitinophaga ginsengisoli</name>
    <dbReference type="NCBI Taxonomy" id="363837"/>
    <lineage>
        <taxon>Bacteria</taxon>
        <taxon>Pseudomonadati</taxon>
        <taxon>Bacteroidota</taxon>
        <taxon>Chitinophagia</taxon>
        <taxon>Chitinophagales</taxon>
        <taxon>Chitinophagaceae</taxon>
        <taxon>Chitinophaga</taxon>
    </lineage>
</organism>
<dbReference type="Proteomes" id="UP000240978">
    <property type="component" value="Unassembled WGS sequence"/>
</dbReference>
<proteinExistence type="predicted"/>
<evidence type="ECO:0000313" key="1">
    <source>
        <dbReference type="EMBL" id="PSL33607.1"/>
    </source>
</evidence>
<comment type="caution">
    <text evidence="1">The sequence shown here is derived from an EMBL/GenBank/DDBJ whole genome shotgun (WGS) entry which is preliminary data.</text>
</comment>
<gene>
    <name evidence="1" type="ORF">CLV42_103590</name>
</gene>
<name>A0A2P8GI38_9BACT</name>
<accession>A0A2P8GI38</accession>
<dbReference type="EMBL" id="PYGK01000003">
    <property type="protein sequence ID" value="PSL33607.1"/>
    <property type="molecule type" value="Genomic_DNA"/>
</dbReference>
<dbReference type="OrthoDB" id="7942934at2"/>
<dbReference type="RefSeq" id="WP_106601896.1">
    <property type="nucleotide sequence ID" value="NZ_PYGK01000003.1"/>
</dbReference>
<dbReference type="AlphaFoldDB" id="A0A2P8GI38"/>
<evidence type="ECO:0000313" key="2">
    <source>
        <dbReference type="Proteomes" id="UP000240978"/>
    </source>
</evidence>